<dbReference type="EMBL" id="JAVDBT010000001">
    <property type="protein sequence ID" value="MDQ2064882.1"/>
    <property type="molecule type" value="Genomic_DNA"/>
</dbReference>
<keyword evidence="3" id="KW-0378">Hydrolase</keyword>
<gene>
    <name evidence="3" type="ORF">Q9295_00720</name>
</gene>
<dbReference type="InterPro" id="IPR000045">
    <property type="entry name" value="Prepilin_IV_endopep_pep"/>
</dbReference>
<dbReference type="Gene3D" id="1.20.120.1220">
    <property type="match status" value="1"/>
</dbReference>
<dbReference type="GO" id="GO:0004190">
    <property type="term" value="F:aspartic-type endopeptidase activity"/>
    <property type="evidence" value="ECO:0007669"/>
    <property type="project" value="UniProtKB-EC"/>
</dbReference>
<name>A0ABU0VT28_9RHOB</name>
<keyword evidence="1" id="KW-0472">Membrane</keyword>
<feature type="transmembrane region" description="Helical" evidence="1">
    <location>
        <begin position="61"/>
        <end position="83"/>
    </location>
</feature>
<dbReference type="RefSeq" id="WP_306678404.1">
    <property type="nucleotide sequence ID" value="NZ_JAVDBT010000001.1"/>
</dbReference>
<reference evidence="3 4" key="1">
    <citation type="submission" date="2023-08" db="EMBL/GenBank/DDBJ databases">
        <title>Characterization of two Paracoccaceae strains isolated from Phycosphere and proposal of Xinfangfangia lacusdiani sp. nov.</title>
        <authorList>
            <person name="Deng Y."/>
            <person name="Zhang Y.Q."/>
        </authorList>
    </citation>
    <scope>NUCLEOTIDE SEQUENCE [LARGE SCALE GENOMIC DNA]</scope>
    <source>
        <strain evidence="3 4">CPCC 101601</strain>
    </source>
</reference>
<keyword evidence="4" id="KW-1185">Reference proteome</keyword>
<evidence type="ECO:0000313" key="3">
    <source>
        <dbReference type="EMBL" id="MDQ2064882.1"/>
    </source>
</evidence>
<comment type="caution">
    <text evidence="3">The sequence shown here is derived from an EMBL/GenBank/DDBJ whole genome shotgun (WGS) entry which is preliminary data.</text>
</comment>
<feature type="transmembrane region" description="Helical" evidence="1">
    <location>
        <begin position="12"/>
        <end position="27"/>
    </location>
</feature>
<keyword evidence="1" id="KW-1133">Transmembrane helix</keyword>
<feature type="domain" description="Prepilin type IV endopeptidase peptidase" evidence="2">
    <location>
        <begin position="18"/>
        <end position="119"/>
    </location>
</feature>
<proteinExistence type="predicted"/>
<accession>A0ABU0VT28</accession>
<feature type="transmembrane region" description="Helical" evidence="1">
    <location>
        <begin position="39"/>
        <end position="55"/>
    </location>
</feature>
<keyword evidence="1" id="KW-0812">Transmembrane</keyword>
<evidence type="ECO:0000259" key="2">
    <source>
        <dbReference type="Pfam" id="PF01478"/>
    </source>
</evidence>
<evidence type="ECO:0000313" key="4">
    <source>
        <dbReference type="Proteomes" id="UP001239680"/>
    </source>
</evidence>
<dbReference type="EC" id="3.4.23.43" evidence="3"/>
<feature type="transmembrane region" description="Helical" evidence="1">
    <location>
        <begin position="144"/>
        <end position="164"/>
    </location>
</feature>
<protein>
    <submittedName>
        <fullName evidence="3">Prepilin peptidase</fullName>
        <ecNumber evidence="3">3.4.23.43</ecNumber>
    </submittedName>
</protein>
<organism evidence="3 4">
    <name type="scientific">Pseudogemmobacter lacusdianii</name>
    <dbReference type="NCBI Taxonomy" id="3069608"/>
    <lineage>
        <taxon>Bacteria</taxon>
        <taxon>Pseudomonadati</taxon>
        <taxon>Pseudomonadota</taxon>
        <taxon>Alphaproteobacteria</taxon>
        <taxon>Rhodobacterales</taxon>
        <taxon>Paracoccaceae</taxon>
        <taxon>Pseudogemmobacter</taxon>
    </lineage>
</organism>
<dbReference type="Pfam" id="PF01478">
    <property type="entry name" value="Peptidase_A24"/>
    <property type="match status" value="1"/>
</dbReference>
<evidence type="ECO:0000256" key="1">
    <source>
        <dbReference type="SAM" id="Phobius"/>
    </source>
</evidence>
<sequence length="167" mass="18151">MDLTNPPLREALIFLPFVLPIAIWVAWSDMARMKIPNKAVIAMAALWPLLGWLVFPWQLWLLGIGIMVIVLVVGFIGNIAGLFGAGDAKFAAAMAGIFTAGDPMFIAALYAICSIGAFVVHRGLRAIPAVTRMTPEWKSWTHKKFPMGLALSAMVVIYLLAAFLPKG</sequence>
<dbReference type="Proteomes" id="UP001239680">
    <property type="component" value="Unassembled WGS sequence"/>
</dbReference>
<feature type="transmembrane region" description="Helical" evidence="1">
    <location>
        <begin position="104"/>
        <end position="124"/>
    </location>
</feature>